<accession>A0A6A6BD55</accession>
<gene>
    <name evidence="1" type="ORF">K452DRAFT_359512</name>
</gene>
<protein>
    <recommendedName>
        <fullName evidence="3">F-box domain-containing protein</fullName>
    </recommendedName>
</protein>
<dbReference type="EMBL" id="ML995488">
    <property type="protein sequence ID" value="KAF2141154.1"/>
    <property type="molecule type" value="Genomic_DNA"/>
</dbReference>
<dbReference type="RefSeq" id="XP_033396867.1">
    <property type="nucleotide sequence ID" value="XM_033546271.1"/>
</dbReference>
<name>A0A6A6BD55_9PEZI</name>
<sequence>MDSLPEEIFSTIISLVCDGLDPGEDTYGLPHLATVSRRWQCTIENRTFRELTLNSRQLPELSKRFSGPFLKHRAVLVRSIEYHIELPCCSDEKVHQRATEQDVQETNVAISKAVRDLFDFLLLLDQARPNGPSLALGIMSVKAPTDGSLQGQDEDRFIDCEHRPVPQMSYYTYWSLRWRYKILSLLEIDELPEISCVTLFEARPTGELGTHSIEIPVSGNSDLRISRVSRLGERSEEDFETRLRRRSS</sequence>
<dbReference type="GeneID" id="54303777"/>
<evidence type="ECO:0000313" key="1">
    <source>
        <dbReference type="EMBL" id="KAF2141154.1"/>
    </source>
</evidence>
<dbReference type="AlphaFoldDB" id="A0A6A6BD55"/>
<reference evidence="1" key="1">
    <citation type="journal article" date="2020" name="Stud. Mycol.">
        <title>101 Dothideomycetes genomes: a test case for predicting lifestyles and emergence of pathogens.</title>
        <authorList>
            <person name="Haridas S."/>
            <person name="Albert R."/>
            <person name="Binder M."/>
            <person name="Bloem J."/>
            <person name="Labutti K."/>
            <person name="Salamov A."/>
            <person name="Andreopoulos B."/>
            <person name="Baker S."/>
            <person name="Barry K."/>
            <person name="Bills G."/>
            <person name="Bluhm B."/>
            <person name="Cannon C."/>
            <person name="Castanera R."/>
            <person name="Culley D."/>
            <person name="Daum C."/>
            <person name="Ezra D."/>
            <person name="Gonzalez J."/>
            <person name="Henrissat B."/>
            <person name="Kuo A."/>
            <person name="Liang C."/>
            <person name="Lipzen A."/>
            <person name="Lutzoni F."/>
            <person name="Magnuson J."/>
            <person name="Mondo S."/>
            <person name="Nolan M."/>
            <person name="Ohm R."/>
            <person name="Pangilinan J."/>
            <person name="Park H.-J."/>
            <person name="Ramirez L."/>
            <person name="Alfaro M."/>
            <person name="Sun H."/>
            <person name="Tritt A."/>
            <person name="Yoshinaga Y."/>
            <person name="Zwiers L.-H."/>
            <person name="Turgeon B."/>
            <person name="Goodwin S."/>
            <person name="Spatafora J."/>
            <person name="Crous P."/>
            <person name="Grigoriev I."/>
        </authorList>
    </citation>
    <scope>NUCLEOTIDE SEQUENCE</scope>
    <source>
        <strain evidence="1">CBS 121167</strain>
    </source>
</reference>
<proteinExistence type="predicted"/>
<evidence type="ECO:0008006" key="3">
    <source>
        <dbReference type="Google" id="ProtNLM"/>
    </source>
</evidence>
<dbReference type="OrthoDB" id="5985073at2759"/>
<evidence type="ECO:0000313" key="2">
    <source>
        <dbReference type="Proteomes" id="UP000799438"/>
    </source>
</evidence>
<keyword evidence="2" id="KW-1185">Reference proteome</keyword>
<organism evidence="1 2">
    <name type="scientific">Aplosporella prunicola CBS 121167</name>
    <dbReference type="NCBI Taxonomy" id="1176127"/>
    <lineage>
        <taxon>Eukaryota</taxon>
        <taxon>Fungi</taxon>
        <taxon>Dikarya</taxon>
        <taxon>Ascomycota</taxon>
        <taxon>Pezizomycotina</taxon>
        <taxon>Dothideomycetes</taxon>
        <taxon>Dothideomycetes incertae sedis</taxon>
        <taxon>Botryosphaeriales</taxon>
        <taxon>Aplosporellaceae</taxon>
        <taxon>Aplosporella</taxon>
    </lineage>
</organism>
<dbReference type="Proteomes" id="UP000799438">
    <property type="component" value="Unassembled WGS sequence"/>
</dbReference>